<dbReference type="InterPro" id="IPR049560">
    <property type="entry name" value="MeTrfase_RsmB-F_NOP2_cat"/>
</dbReference>
<dbReference type="PRINTS" id="PR02008">
    <property type="entry name" value="RCMTFAMILY"/>
</dbReference>
<accession>A0A1T5A1B2</accession>
<sequence length="391" mass="45288">MRSEQQLRTFLRVLESYPEDRPLAKFLPEFFRKNKQMGSNDRRSASRLLYNYYRLGKTLPGRKIEERLFIAEFLCTAVDNPFLQHFRPELNEKIYLTLDDKISYLKEEYNFNLEDVFPFGPLSIGIDPEVFLKSFFVQPDLYIRIHPHKEDVVLFALSQTAIPFKQIGQYTLALPNGTNLNAIFSDTEFPTKPFEIQDLSSQQTLGSFKPNRYEYWWDACAASGGKSLLLFSEQPDLKLVVSDIRESVLDNLDERFINAGLRTYQKKVIDLTQNVDQVLHDYHFDGIILDAPCSGSGTWGRTPEMTSQFHEHKIQGFQNLQKTIASNVLKYLKPGKPLIYITCSVFKQENEDVVNYLISDHGLKLEMQEVLKGYENKADTMFAARLIKSDL</sequence>
<dbReference type="SUPFAM" id="SSF53335">
    <property type="entry name" value="S-adenosyl-L-methionine-dependent methyltransferases"/>
    <property type="match status" value="1"/>
</dbReference>
<organism evidence="7 8">
    <name type="scientific">Daejeonella lutea</name>
    <dbReference type="NCBI Taxonomy" id="572036"/>
    <lineage>
        <taxon>Bacteria</taxon>
        <taxon>Pseudomonadati</taxon>
        <taxon>Bacteroidota</taxon>
        <taxon>Sphingobacteriia</taxon>
        <taxon>Sphingobacteriales</taxon>
        <taxon>Sphingobacteriaceae</taxon>
        <taxon>Daejeonella</taxon>
    </lineage>
</organism>
<keyword evidence="4 5" id="KW-0694">RNA-binding</keyword>
<dbReference type="GO" id="GO:0003723">
    <property type="term" value="F:RNA binding"/>
    <property type="evidence" value="ECO:0007669"/>
    <property type="project" value="UniProtKB-UniRule"/>
</dbReference>
<keyword evidence="2 5" id="KW-0808">Transferase</keyword>
<dbReference type="Pfam" id="PF01189">
    <property type="entry name" value="Methyltr_RsmB-F"/>
    <property type="match status" value="1"/>
</dbReference>
<dbReference type="InterPro" id="IPR023267">
    <property type="entry name" value="RCMT"/>
</dbReference>
<evidence type="ECO:0000256" key="3">
    <source>
        <dbReference type="ARBA" id="ARBA00022691"/>
    </source>
</evidence>
<dbReference type="Gene3D" id="3.40.50.150">
    <property type="entry name" value="Vaccinia Virus protein VP39"/>
    <property type="match status" value="1"/>
</dbReference>
<evidence type="ECO:0000313" key="8">
    <source>
        <dbReference type="Proteomes" id="UP000189981"/>
    </source>
</evidence>
<dbReference type="AlphaFoldDB" id="A0A1T5A1B2"/>
<evidence type="ECO:0000259" key="6">
    <source>
        <dbReference type="PROSITE" id="PS51686"/>
    </source>
</evidence>
<dbReference type="EMBL" id="FUYR01000001">
    <property type="protein sequence ID" value="SKB28824.1"/>
    <property type="molecule type" value="Genomic_DNA"/>
</dbReference>
<dbReference type="GO" id="GO:0008173">
    <property type="term" value="F:RNA methyltransferase activity"/>
    <property type="evidence" value="ECO:0007669"/>
    <property type="project" value="InterPro"/>
</dbReference>
<feature type="binding site" evidence="5">
    <location>
        <position position="290"/>
    </location>
    <ligand>
        <name>S-adenosyl-L-methionine</name>
        <dbReference type="ChEBI" id="CHEBI:59789"/>
    </ligand>
</feature>
<comment type="similarity">
    <text evidence="5">Belongs to the class I-like SAM-binding methyltransferase superfamily. RsmB/NOP family.</text>
</comment>
<evidence type="ECO:0000256" key="1">
    <source>
        <dbReference type="ARBA" id="ARBA00022603"/>
    </source>
</evidence>
<feature type="active site" description="Nucleophile" evidence="5">
    <location>
        <position position="343"/>
    </location>
</feature>
<feature type="binding site" evidence="5">
    <location>
        <position position="243"/>
    </location>
    <ligand>
        <name>S-adenosyl-L-methionine</name>
        <dbReference type="ChEBI" id="CHEBI:59789"/>
    </ligand>
</feature>
<keyword evidence="1 5" id="KW-0489">Methyltransferase</keyword>
<dbReference type="InterPro" id="IPR001678">
    <property type="entry name" value="MeTrfase_RsmB-F_NOP2_dom"/>
</dbReference>
<evidence type="ECO:0000313" key="7">
    <source>
        <dbReference type="EMBL" id="SKB28824.1"/>
    </source>
</evidence>
<evidence type="ECO:0000256" key="2">
    <source>
        <dbReference type="ARBA" id="ARBA00022679"/>
    </source>
</evidence>
<keyword evidence="8" id="KW-1185">Reference proteome</keyword>
<evidence type="ECO:0000256" key="4">
    <source>
        <dbReference type="ARBA" id="ARBA00022884"/>
    </source>
</evidence>
<dbReference type="GO" id="GO:0001510">
    <property type="term" value="P:RNA methylation"/>
    <property type="evidence" value="ECO:0007669"/>
    <property type="project" value="InterPro"/>
</dbReference>
<protein>
    <submittedName>
        <fullName evidence="7">16S rRNA (Cytosine967-C5)-methyltransferase</fullName>
    </submittedName>
</protein>
<dbReference type="RefSeq" id="WP_079700706.1">
    <property type="nucleotide sequence ID" value="NZ_FUYR01000001.1"/>
</dbReference>
<dbReference type="PANTHER" id="PTHR22807:SF53">
    <property type="entry name" value="RIBOSOMAL RNA SMALL SUBUNIT METHYLTRANSFERASE B-RELATED"/>
    <property type="match status" value="1"/>
</dbReference>
<dbReference type="PANTHER" id="PTHR22807">
    <property type="entry name" value="NOP2 YEAST -RELATED NOL1/NOP2/FMU SUN DOMAIN-CONTAINING"/>
    <property type="match status" value="1"/>
</dbReference>
<dbReference type="OrthoDB" id="9810297at2"/>
<feature type="domain" description="SAM-dependent MTase RsmB/NOP-type" evidence="6">
    <location>
        <begin position="131"/>
        <end position="391"/>
    </location>
</feature>
<keyword evidence="3 5" id="KW-0949">S-adenosyl-L-methionine</keyword>
<gene>
    <name evidence="7" type="ORF">SAMN05661099_0200</name>
</gene>
<comment type="caution">
    <text evidence="5">Lacks conserved residue(s) required for the propagation of feature annotation.</text>
</comment>
<evidence type="ECO:0000256" key="5">
    <source>
        <dbReference type="PROSITE-ProRule" id="PRU01023"/>
    </source>
</evidence>
<feature type="binding site" evidence="5">
    <location>
        <position position="270"/>
    </location>
    <ligand>
        <name>S-adenosyl-L-methionine</name>
        <dbReference type="ChEBI" id="CHEBI:59789"/>
    </ligand>
</feature>
<reference evidence="8" key="1">
    <citation type="submission" date="2017-02" db="EMBL/GenBank/DDBJ databases">
        <authorList>
            <person name="Varghese N."/>
            <person name="Submissions S."/>
        </authorList>
    </citation>
    <scope>NUCLEOTIDE SEQUENCE [LARGE SCALE GENOMIC DNA]</scope>
    <source>
        <strain evidence="8">DSM 22385</strain>
    </source>
</reference>
<dbReference type="STRING" id="572036.SAMN05661099_0200"/>
<dbReference type="PROSITE" id="PS51686">
    <property type="entry name" value="SAM_MT_RSMB_NOP"/>
    <property type="match status" value="1"/>
</dbReference>
<dbReference type="Proteomes" id="UP000189981">
    <property type="component" value="Unassembled WGS sequence"/>
</dbReference>
<proteinExistence type="inferred from homology"/>
<name>A0A1T5A1B2_9SPHI</name>
<dbReference type="InterPro" id="IPR029063">
    <property type="entry name" value="SAM-dependent_MTases_sf"/>
</dbReference>